<evidence type="ECO:0000313" key="7">
    <source>
        <dbReference type="EMBL" id="BBA34198.1"/>
    </source>
</evidence>
<feature type="binding site" evidence="5">
    <location>
        <position position="305"/>
    </location>
    <ligand>
        <name>substrate</name>
    </ligand>
</feature>
<comment type="cofactor">
    <cofactor evidence="5">
        <name>Zn(2+)</name>
        <dbReference type="ChEBI" id="CHEBI:29105"/>
    </cofactor>
    <text evidence="5">Binds 1 zinc ion per subunit.</text>
</comment>
<dbReference type="Gene3D" id="2.30.40.10">
    <property type="entry name" value="Urease, subunit C, domain 1"/>
    <property type="match status" value="1"/>
</dbReference>
<evidence type="ECO:0000256" key="4">
    <source>
        <dbReference type="ARBA" id="ARBA00022833"/>
    </source>
</evidence>
<feature type="binding site" evidence="5">
    <location>
        <position position="217"/>
    </location>
    <ligand>
        <name>Zn(2+)</name>
        <dbReference type="ChEBI" id="CHEBI:29105"/>
    </ligand>
</feature>
<dbReference type="InterPro" id="IPR006680">
    <property type="entry name" value="Amidohydro-rel"/>
</dbReference>
<keyword evidence="8" id="KW-1185">Reference proteome</keyword>
<dbReference type="InterPro" id="IPR023512">
    <property type="entry name" value="Deaminase_MtaD/DadD"/>
</dbReference>
<evidence type="ECO:0000313" key="8">
    <source>
        <dbReference type="Proteomes" id="UP000266313"/>
    </source>
</evidence>
<dbReference type="SUPFAM" id="SSF51556">
    <property type="entry name" value="Metallo-dependent hydrolases"/>
    <property type="match status" value="1"/>
</dbReference>
<evidence type="ECO:0000256" key="5">
    <source>
        <dbReference type="HAMAP-Rule" id="MF_01281"/>
    </source>
</evidence>
<dbReference type="RefSeq" id="WP_119629658.1">
    <property type="nucleotide sequence ID" value="NZ_AP017928.1"/>
</dbReference>
<dbReference type="NCBIfam" id="NF006549">
    <property type="entry name" value="PRK09045.1"/>
    <property type="match status" value="1"/>
</dbReference>
<comment type="function">
    <text evidence="5">Catalyzes the deamination of 5-methylthioadenosine and S-adenosyl-L-homocysteine into 5-methylthioinosine and S-inosyl-L-homocysteine, respectively. Is also able to deaminate adenosine.</text>
</comment>
<evidence type="ECO:0000256" key="2">
    <source>
        <dbReference type="ARBA" id="ARBA00022723"/>
    </source>
</evidence>
<keyword evidence="2 5" id="KW-0479">Metal-binding</keyword>
<evidence type="ECO:0000256" key="1">
    <source>
        <dbReference type="ARBA" id="ARBA00006745"/>
    </source>
</evidence>
<proteinExistence type="inferred from homology"/>
<feature type="binding site" evidence="5">
    <location>
        <position position="68"/>
    </location>
    <ligand>
        <name>Zn(2+)</name>
        <dbReference type="ChEBI" id="CHEBI:29105"/>
    </ligand>
</feature>
<dbReference type="HAMAP" id="MF_01281">
    <property type="entry name" value="MTA_SAH_deamin"/>
    <property type="match status" value="1"/>
</dbReference>
<dbReference type="Proteomes" id="UP000266313">
    <property type="component" value="Chromosome"/>
</dbReference>
<dbReference type="InterPro" id="IPR011059">
    <property type="entry name" value="Metal-dep_hydrolase_composite"/>
</dbReference>
<dbReference type="KEGG" id="mmai:sS8_2246"/>
<keyword evidence="3 5" id="KW-0378">Hydrolase</keyword>
<gene>
    <name evidence="5" type="primary">mtaD</name>
    <name evidence="7" type="ORF">sS8_2246</name>
</gene>
<feature type="domain" description="Amidohydrolase-related" evidence="6">
    <location>
        <begin position="60"/>
        <end position="408"/>
    </location>
</feature>
<protein>
    <recommendedName>
        <fullName evidence="5">5-methylthioadenosine/S-adenosylhomocysteine deaminase</fullName>
        <shortName evidence="5">MTA/SAH deaminase</shortName>
        <ecNumber evidence="5">3.5.4.28</ecNumber>
        <ecNumber evidence="5">3.5.4.31</ecNumber>
    </recommendedName>
</protein>
<dbReference type="OrthoDB" id="9787621at2"/>
<dbReference type="AlphaFoldDB" id="A0A250KRD7"/>
<feature type="binding site" evidence="5">
    <location>
        <position position="190"/>
    </location>
    <ligand>
        <name>substrate</name>
    </ligand>
</feature>
<feature type="binding site" evidence="5">
    <location>
        <position position="97"/>
    </location>
    <ligand>
        <name>substrate</name>
    </ligand>
</feature>
<dbReference type="CDD" id="cd01298">
    <property type="entry name" value="ATZ_TRZ_like"/>
    <property type="match status" value="1"/>
</dbReference>
<dbReference type="InterPro" id="IPR032466">
    <property type="entry name" value="Metal_Hydrolase"/>
</dbReference>
<dbReference type="Gene3D" id="3.20.20.140">
    <property type="entry name" value="Metal-dependent hydrolases"/>
    <property type="match status" value="1"/>
</dbReference>
<dbReference type="SUPFAM" id="SSF51338">
    <property type="entry name" value="Composite domain of metallo-dependent hydrolases"/>
    <property type="match status" value="1"/>
</dbReference>
<dbReference type="PANTHER" id="PTHR43794">
    <property type="entry name" value="AMINOHYDROLASE SSNA-RELATED"/>
    <property type="match status" value="1"/>
</dbReference>
<dbReference type="EC" id="3.5.4.31" evidence="5"/>
<dbReference type="InterPro" id="IPR050287">
    <property type="entry name" value="MTA/SAH_deaminase"/>
</dbReference>
<dbReference type="FunFam" id="3.20.20.140:FF:000014">
    <property type="entry name" value="5-methylthioadenosine/S-adenosylhomocysteine deaminase"/>
    <property type="match status" value="1"/>
</dbReference>
<name>A0A250KRD7_9GAMM</name>
<comment type="catalytic activity">
    <reaction evidence="5">
        <text>S-methyl-5'-thioadenosine + H2O + H(+) = S-methyl-5'-thioinosine + NH4(+)</text>
        <dbReference type="Rhea" id="RHEA:25025"/>
        <dbReference type="ChEBI" id="CHEBI:15377"/>
        <dbReference type="ChEBI" id="CHEBI:15378"/>
        <dbReference type="ChEBI" id="CHEBI:17509"/>
        <dbReference type="ChEBI" id="CHEBI:28938"/>
        <dbReference type="ChEBI" id="CHEBI:48595"/>
        <dbReference type="EC" id="3.5.4.31"/>
    </reaction>
</comment>
<comment type="similarity">
    <text evidence="5">Belongs to the metallo-dependent hydrolases superfamily. MTA/SAH deaminase family.</text>
</comment>
<dbReference type="GO" id="GO:0050270">
    <property type="term" value="F:S-adenosylhomocysteine deaminase activity"/>
    <property type="evidence" value="ECO:0007669"/>
    <property type="project" value="UniProtKB-UniRule"/>
</dbReference>
<dbReference type="PANTHER" id="PTHR43794:SF11">
    <property type="entry name" value="AMIDOHYDROLASE-RELATED DOMAIN-CONTAINING PROTEIN"/>
    <property type="match status" value="1"/>
</dbReference>
<accession>A0A250KRD7</accession>
<evidence type="ECO:0000259" key="6">
    <source>
        <dbReference type="Pfam" id="PF01979"/>
    </source>
</evidence>
<organism evidence="7 8">
    <name type="scientific">Methylocaldum marinum</name>
    <dbReference type="NCBI Taxonomy" id="1432792"/>
    <lineage>
        <taxon>Bacteria</taxon>
        <taxon>Pseudomonadati</taxon>
        <taxon>Pseudomonadota</taxon>
        <taxon>Gammaproteobacteria</taxon>
        <taxon>Methylococcales</taxon>
        <taxon>Methylococcaceae</taxon>
        <taxon>Methylocaldum</taxon>
    </lineage>
</organism>
<dbReference type="Pfam" id="PF01979">
    <property type="entry name" value="Amidohydro_1"/>
    <property type="match status" value="1"/>
</dbReference>
<sequence>MLIDTLLKARWIIPVEPDRTVLDNHALAVHGGRIIDILPIPEADAKYQAASVESFDRHALIPGFVNAHTHAAMSLLRGVADDRPLMEWLLDHIWPLEQKWVSETFVRDGTDLAMAEMIRGGVTCFNDMYFFPEVTARQAARYGLRAVVGLILIDFPSAWASGPDDYLSKGLALHDELRHNPLVTAAFAPHAPYSVSDEPLLKIRTLAAELDRPIHMHLHETRDEIDQGRQHYGMRPMKRLQQLDVLGPSFVAVHMTQLTDEEIAQFAESGGSVVHCPESNLKLASGFCPVARLIDAGVNVAIGTDGAASNNDLDVMGEMRAAALLAKAVSNNAAAVPAHTALRMATLNGAKALGLEADIGSLEVGKAADITAIRLDDLETQPLYDPISNVVYAAGRHQVSDVWVAGRRLLKNRELTTLDIEELFQKTAAWREKLTSVQERP</sequence>
<comment type="similarity">
    <text evidence="1">Belongs to the metallo-dependent hydrolases superfamily. ATZ/TRZ family.</text>
</comment>
<dbReference type="GO" id="GO:0046872">
    <property type="term" value="F:metal ion binding"/>
    <property type="evidence" value="ECO:0007669"/>
    <property type="project" value="UniProtKB-KW"/>
</dbReference>
<reference evidence="7 8" key="1">
    <citation type="submission" date="2016-12" db="EMBL/GenBank/DDBJ databases">
        <title>Genome sequencing of Methylocaldum marinum.</title>
        <authorList>
            <person name="Takeuchi M."/>
            <person name="Kamagata Y."/>
            <person name="Hiraoka S."/>
            <person name="Oshima K."/>
            <person name="Hattori M."/>
            <person name="Iwasaki W."/>
        </authorList>
    </citation>
    <scope>NUCLEOTIDE SEQUENCE [LARGE SCALE GENOMIC DNA]</scope>
    <source>
        <strain evidence="7 8">S8</strain>
    </source>
</reference>
<feature type="binding site" evidence="5">
    <location>
        <position position="305"/>
    </location>
    <ligand>
        <name>Zn(2+)</name>
        <dbReference type="ChEBI" id="CHEBI:29105"/>
    </ligand>
</feature>
<comment type="caution">
    <text evidence="5">Lacks conserved residue(s) required for the propagation of feature annotation.</text>
</comment>
<evidence type="ECO:0000256" key="3">
    <source>
        <dbReference type="ARBA" id="ARBA00022801"/>
    </source>
</evidence>
<dbReference type="GO" id="GO:0090614">
    <property type="term" value="F:5'-methylthioadenosine deaminase activity"/>
    <property type="evidence" value="ECO:0007669"/>
    <property type="project" value="UniProtKB-UniRule"/>
</dbReference>
<feature type="binding site" evidence="5">
    <location>
        <position position="220"/>
    </location>
    <ligand>
        <name>substrate</name>
    </ligand>
</feature>
<keyword evidence="4 5" id="KW-0862">Zinc</keyword>
<dbReference type="EMBL" id="AP017928">
    <property type="protein sequence ID" value="BBA34198.1"/>
    <property type="molecule type" value="Genomic_DNA"/>
</dbReference>
<comment type="catalytic activity">
    <reaction evidence="5">
        <text>S-adenosyl-L-homocysteine + H2O + H(+) = S-inosyl-L-homocysteine + NH4(+)</text>
        <dbReference type="Rhea" id="RHEA:20716"/>
        <dbReference type="ChEBI" id="CHEBI:15377"/>
        <dbReference type="ChEBI" id="CHEBI:15378"/>
        <dbReference type="ChEBI" id="CHEBI:28938"/>
        <dbReference type="ChEBI" id="CHEBI:57856"/>
        <dbReference type="ChEBI" id="CHEBI:57985"/>
        <dbReference type="EC" id="3.5.4.28"/>
    </reaction>
</comment>
<dbReference type="EC" id="3.5.4.28" evidence="5"/>
<feature type="binding site" evidence="5">
    <location>
        <position position="70"/>
    </location>
    <ligand>
        <name>Zn(2+)</name>
        <dbReference type="ChEBI" id="CHEBI:29105"/>
    </ligand>
</feature>